<comment type="caution">
    <text evidence="1">The sequence shown here is derived from an EMBL/GenBank/DDBJ whole genome shotgun (WGS) entry which is preliminary data.</text>
</comment>
<organism evidence="1 2">
    <name type="scientific">Lentinula aff. lateritia</name>
    <dbReference type="NCBI Taxonomy" id="2804960"/>
    <lineage>
        <taxon>Eukaryota</taxon>
        <taxon>Fungi</taxon>
        <taxon>Dikarya</taxon>
        <taxon>Basidiomycota</taxon>
        <taxon>Agaricomycotina</taxon>
        <taxon>Agaricomycetes</taxon>
        <taxon>Agaricomycetidae</taxon>
        <taxon>Agaricales</taxon>
        <taxon>Marasmiineae</taxon>
        <taxon>Omphalotaceae</taxon>
        <taxon>Lentinula</taxon>
    </lineage>
</organism>
<protein>
    <submittedName>
        <fullName evidence="1">Uncharacterized protein</fullName>
    </submittedName>
</protein>
<reference evidence="1" key="1">
    <citation type="submission" date="2022-09" db="EMBL/GenBank/DDBJ databases">
        <title>A Global Phylogenomic Analysis of the Shiitake Genus Lentinula.</title>
        <authorList>
            <consortium name="DOE Joint Genome Institute"/>
            <person name="Sierra-Patev S."/>
            <person name="Min B."/>
            <person name="Naranjo-Ortiz M."/>
            <person name="Looney B."/>
            <person name="Konkel Z."/>
            <person name="Slot J.C."/>
            <person name="Sakamoto Y."/>
            <person name="Steenwyk J.L."/>
            <person name="Rokas A."/>
            <person name="Carro J."/>
            <person name="Camarero S."/>
            <person name="Ferreira P."/>
            <person name="Molpeceres G."/>
            <person name="Ruiz-Duenas F.J."/>
            <person name="Serrano A."/>
            <person name="Henrissat B."/>
            <person name="Drula E."/>
            <person name="Hughes K.W."/>
            <person name="Mata J.L."/>
            <person name="Ishikawa N.K."/>
            <person name="Vargas-Isla R."/>
            <person name="Ushijima S."/>
            <person name="Smith C.A."/>
            <person name="Ahrendt S."/>
            <person name="Andreopoulos W."/>
            <person name="He G."/>
            <person name="Labutti K."/>
            <person name="Lipzen A."/>
            <person name="Ng V."/>
            <person name="Riley R."/>
            <person name="Sandor L."/>
            <person name="Barry K."/>
            <person name="Martinez A.T."/>
            <person name="Xiao Y."/>
            <person name="Gibbons J.G."/>
            <person name="Terashima K."/>
            <person name="Grigoriev I.V."/>
            <person name="Hibbett D.S."/>
        </authorList>
    </citation>
    <scope>NUCLEOTIDE SEQUENCE</scope>
    <source>
        <strain evidence="1">TMI1499</strain>
    </source>
</reference>
<dbReference type="Proteomes" id="UP001163835">
    <property type="component" value="Unassembled WGS sequence"/>
</dbReference>
<dbReference type="EMBL" id="MU797209">
    <property type="protein sequence ID" value="KAJ3803603.1"/>
    <property type="molecule type" value="Genomic_DNA"/>
</dbReference>
<proteinExistence type="predicted"/>
<accession>A0ACC1TG55</accession>
<evidence type="ECO:0000313" key="1">
    <source>
        <dbReference type="EMBL" id="KAJ3803603.1"/>
    </source>
</evidence>
<sequence>MLLTNLTWKLFLPGLVPLVQSTISPQLYFSSLFLIPGLFLSILVLSTPLLRLIIYVEALQFVLHPLEPPIRSPIPLHCSLSSPQLPTRIGYTSPPHQGGGYTLCSTPPGPSIRSTQAPQLPLVRLPSPVLALPIPPRTA</sequence>
<name>A0ACC1TG55_9AGAR</name>
<gene>
    <name evidence="1" type="ORF">F5876DRAFT_84913</name>
</gene>
<evidence type="ECO:0000313" key="2">
    <source>
        <dbReference type="Proteomes" id="UP001163835"/>
    </source>
</evidence>
<keyword evidence="2" id="KW-1185">Reference proteome</keyword>